<dbReference type="InterPro" id="IPR050566">
    <property type="entry name" value="Deoxyribonucleoside_kinase"/>
</dbReference>
<dbReference type="HOGENOM" id="CLU_1286853_0_0_14"/>
<dbReference type="RefSeq" id="WP_025208853.1">
    <property type="nucleotide sequence ID" value="NZ_CP006932.1"/>
</dbReference>
<dbReference type="AlphaFoldDB" id="W8GT15"/>
<evidence type="ECO:0000313" key="2">
    <source>
        <dbReference type="EMBL" id="AHK22565.1"/>
    </source>
</evidence>
<dbReference type="InterPro" id="IPR027417">
    <property type="entry name" value="P-loop_NTPase"/>
</dbReference>
<dbReference type="EMBL" id="CP006932">
    <property type="protein sequence ID" value="AHK22565.1"/>
    <property type="molecule type" value="Genomic_DNA"/>
</dbReference>
<gene>
    <name evidence="2" type="ORF">X271_00460</name>
</gene>
<proteinExistence type="predicted"/>
<dbReference type="Gene3D" id="3.40.50.300">
    <property type="entry name" value="P-loop containing nucleotide triphosphate hydrolases"/>
    <property type="match status" value="1"/>
</dbReference>
<dbReference type="Pfam" id="PF01712">
    <property type="entry name" value="dNK"/>
    <property type="match status" value="1"/>
</dbReference>
<reference evidence="2 3" key="1">
    <citation type="journal article" date="2014" name="Genome Biol. Evol.">
        <title>Phylogenomics of "Candidatus Hepatoplasma crinochetorum," a Lineage of Mollicutes Associated with Noninsect Arthropods.</title>
        <authorList>
            <person name="Leclercq S."/>
            <person name="Dittmer J."/>
            <person name="Bouchon D."/>
            <person name="Cordaux R."/>
        </authorList>
    </citation>
    <scope>NUCLEOTIDE SEQUENCE [LARGE SCALE GENOMIC DNA]</scope>
    <source>
        <strain evidence="2 3">Av</strain>
    </source>
</reference>
<dbReference type="GO" id="GO:0005737">
    <property type="term" value="C:cytoplasm"/>
    <property type="evidence" value="ECO:0007669"/>
    <property type="project" value="TreeGrafter"/>
</dbReference>
<dbReference type="PANTHER" id="PTHR10513">
    <property type="entry name" value="DEOXYNUCLEOSIDE KINASE"/>
    <property type="match status" value="1"/>
</dbReference>
<dbReference type="Proteomes" id="UP000019450">
    <property type="component" value="Chromosome"/>
</dbReference>
<keyword evidence="3" id="KW-1185">Reference proteome</keyword>
<sequence length="228" mass="27939">MDIIISGTVGVGKSTISKMLYLKFKKDLNLKVNLIKEIADENPYLDFYYKNKEEWSFLTQIDFLRMRFKSVFINNNDDYINIYDRHFLDDYVFSSLSLIKESMSSFNFNIYKRINQELLERINYRKQKIYFFLLISDFETTLLRIKKRGRESEQDLKLNLYWRSLYQKYYQDSEIKNYFKKNSDYFFLINADQAKGKILDDILKIIKKGKYYEDSYQWNNWSWQKHNC</sequence>
<keyword evidence="2" id="KW-0418">Kinase</keyword>
<dbReference type="eggNOG" id="COG1428">
    <property type="taxonomic scope" value="Bacteria"/>
</dbReference>
<evidence type="ECO:0000313" key="3">
    <source>
        <dbReference type="Proteomes" id="UP000019450"/>
    </source>
</evidence>
<dbReference type="KEGG" id="hcr:X271_00460"/>
<name>W8GT15_9MOLU</name>
<dbReference type="STRING" id="1427984.X271_00460"/>
<accession>W8GT15</accession>
<evidence type="ECO:0000259" key="1">
    <source>
        <dbReference type="Pfam" id="PF01712"/>
    </source>
</evidence>
<keyword evidence="2" id="KW-0808">Transferase</keyword>
<dbReference type="InterPro" id="IPR031314">
    <property type="entry name" value="DNK_dom"/>
</dbReference>
<dbReference type="OrthoDB" id="9776634at2"/>
<dbReference type="EC" id="2.7.1.113" evidence="2"/>
<dbReference type="GO" id="GO:0004138">
    <property type="term" value="F:deoxyguanosine kinase activity"/>
    <property type="evidence" value="ECO:0007669"/>
    <property type="project" value="UniProtKB-EC"/>
</dbReference>
<organism evidence="2 3">
    <name type="scientific">Candidatus Hepatoplasma crinochetorum Av</name>
    <dbReference type="NCBI Taxonomy" id="1427984"/>
    <lineage>
        <taxon>Bacteria</taxon>
        <taxon>Bacillati</taxon>
        <taxon>Mycoplasmatota</taxon>
        <taxon>Mollicutes</taxon>
        <taxon>Candidatus Hepatoplasmataceae</taxon>
        <taxon>Candidatus Hepatoplasma</taxon>
    </lineage>
</organism>
<feature type="domain" description="Deoxynucleoside kinase" evidence="1">
    <location>
        <begin position="3"/>
        <end position="202"/>
    </location>
</feature>
<dbReference type="PANTHER" id="PTHR10513:SF35">
    <property type="entry name" value="DEOXYADENOSINE KINASE"/>
    <property type="match status" value="1"/>
</dbReference>
<protein>
    <submittedName>
        <fullName evidence="2">Deoxyguanosine kinase</fullName>
        <ecNumber evidence="2">2.7.1.113</ecNumber>
    </submittedName>
</protein>
<dbReference type="SUPFAM" id="SSF52540">
    <property type="entry name" value="P-loop containing nucleoside triphosphate hydrolases"/>
    <property type="match status" value="1"/>
</dbReference>